<evidence type="ECO:0000313" key="11">
    <source>
        <dbReference type="Proteomes" id="UP000772434"/>
    </source>
</evidence>
<dbReference type="EMBL" id="JADNRY010000134">
    <property type="protein sequence ID" value="KAF9063980.1"/>
    <property type="molecule type" value="Genomic_DNA"/>
</dbReference>
<dbReference type="PROSITE" id="PS50836">
    <property type="entry name" value="DOMON"/>
    <property type="match status" value="1"/>
</dbReference>
<dbReference type="SMART" id="SM00665">
    <property type="entry name" value="B561"/>
    <property type="match status" value="1"/>
</dbReference>
<evidence type="ECO:0000256" key="5">
    <source>
        <dbReference type="ARBA" id="ARBA00022989"/>
    </source>
</evidence>
<keyword evidence="5 7" id="KW-1133">Transmembrane helix</keyword>
<dbReference type="SMART" id="SM00664">
    <property type="entry name" value="DoH"/>
    <property type="match status" value="1"/>
</dbReference>
<keyword evidence="6 7" id="KW-0472">Membrane</keyword>
<feature type="transmembrane region" description="Helical" evidence="7">
    <location>
        <begin position="231"/>
        <end position="252"/>
    </location>
</feature>
<feature type="domain" description="Cytochrome b561" evidence="9">
    <location>
        <begin position="118"/>
        <end position="327"/>
    </location>
</feature>
<evidence type="ECO:0000313" key="10">
    <source>
        <dbReference type="EMBL" id="KAF9063980.1"/>
    </source>
</evidence>
<dbReference type="InterPro" id="IPR006593">
    <property type="entry name" value="Cyt_b561/ferric_Rdtase_TM"/>
</dbReference>
<sequence>MAIGFGPHMPDTPMVVMWPNNDGTVSLSQRIATDYSMPTVVSSPQRVATLQSALSTTAKDGSKDGKYVFTIPWDGVAQSRYIWAFGRDRPASEADADFNQHRDAGYAVFDLTKSLTASEEITETTPAALPPAPTAVKATSASTKTYPLTASQRMAYAHALFCTIGFLVLLPAGALVSRWLRTFGPAWYTAHWVLQFAAAGPAILVGLAFGALSIENSRHPSNHLNDKHKKWGIALLALYLFQCMLGAFIHWVKPKNTTRRPFQNYLHATFGLILIALGFYQVRTGYRTEWFAVSNGEIFDGANILWYTWLVLLPVFYFGGLVMLPKQLRQEMVAPISMEKPVSDGEQSSLLAESQDVEEIGMIPPGYKD</sequence>
<dbReference type="CDD" id="cd09630">
    <property type="entry name" value="CDH_like_cytochrome"/>
    <property type="match status" value="1"/>
</dbReference>
<evidence type="ECO:0000256" key="1">
    <source>
        <dbReference type="ARBA" id="ARBA00004370"/>
    </source>
</evidence>
<evidence type="ECO:0008006" key="12">
    <source>
        <dbReference type="Google" id="ProtNLM"/>
    </source>
</evidence>
<feature type="transmembrane region" description="Helical" evidence="7">
    <location>
        <begin position="155"/>
        <end position="180"/>
    </location>
</feature>
<dbReference type="PANTHER" id="PTHR47797">
    <property type="entry name" value="DEHYDROGENASE, PUTATIVE (AFU_ORTHOLOGUE AFUA_8G05805)-RELATED"/>
    <property type="match status" value="1"/>
</dbReference>
<keyword evidence="3 7" id="KW-0812">Transmembrane</keyword>
<keyword evidence="2" id="KW-0813">Transport</keyword>
<comment type="subcellular location">
    <subcellularLocation>
        <location evidence="1">Membrane</location>
    </subcellularLocation>
</comment>
<dbReference type="OrthoDB" id="19261at2759"/>
<organism evidence="10 11">
    <name type="scientific">Rhodocollybia butyracea</name>
    <dbReference type="NCBI Taxonomy" id="206335"/>
    <lineage>
        <taxon>Eukaryota</taxon>
        <taxon>Fungi</taxon>
        <taxon>Dikarya</taxon>
        <taxon>Basidiomycota</taxon>
        <taxon>Agaricomycotina</taxon>
        <taxon>Agaricomycetes</taxon>
        <taxon>Agaricomycetidae</taxon>
        <taxon>Agaricales</taxon>
        <taxon>Marasmiineae</taxon>
        <taxon>Omphalotaceae</taxon>
        <taxon>Rhodocollybia</taxon>
    </lineage>
</organism>
<dbReference type="PROSITE" id="PS50939">
    <property type="entry name" value="CYTOCHROME_B561"/>
    <property type="match status" value="1"/>
</dbReference>
<dbReference type="InterPro" id="IPR015920">
    <property type="entry name" value="Cellobiose_DH-like_cyt"/>
</dbReference>
<feature type="transmembrane region" description="Helical" evidence="7">
    <location>
        <begin position="192"/>
        <end position="211"/>
    </location>
</feature>
<gene>
    <name evidence="10" type="ORF">BDP27DRAFT_1334319</name>
</gene>
<comment type="caution">
    <text evidence="10">The sequence shown here is derived from an EMBL/GenBank/DDBJ whole genome shotgun (WGS) entry which is preliminary data.</text>
</comment>
<dbReference type="InterPro" id="IPR005018">
    <property type="entry name" value="DOMON_domain"/>
</dbReference>
<feature type="transmembrane region" description="Helical" evidence="7">
    <location>
        <begin position="304"/>
        <end position="324"/>
    </location>
</feature>
<keyword evidence="4" id="KW-0249">Electron transport</keyword>
<dbReference type="PANTHER" id="PTHR47797:SF3">
    <property type="entry name" value="CYTOCHROME B561 DOMAIN-CONTAINING PROTEIN"/>
    <property type="match status" value="1"/>
</dbReference>
<dbReference type="GO" id="GO:0016020">
    <property type="term" value="C:membrane"/>
    <property type="evidence" value="ECO:0007669"/>
    <property type="project" value="UniProtKB-SubCell"/>
</dbReference>
<protein>
    <recommendedName>
        <fullName evidence="12">Cytochrome b561 domain-containing protein</fullName>
    </recommendedName>
</protein>
<evidence type="ECO:0000256" key="7">
    <source>
        <dbReference type="SAM" id="Phobius"/>
    </source>
</evidence>
<evidence type="ECO:0000259" key="9">
    <source>
        <dbReference type="PROSITE" id="PS50939"/>
    </source>
</evidence>
<proteinExistence type="predicted"/>
<name>A0A9P5PL53_9AGAR</name>
<dbReference type="Gene3D" id="1.20.120.1770">
    <property type="match status" value="1"/>
</dbReference>
<feature type="transmembrane region" description="Helical" evidence="7">
    <location>
        <begin position="264"/>
        <end position="282"/>
    </location>
</feature>
<dbReference type="AlphaFoldDB" id="A0A9P5PL53"/>
<evidence type="ECO:0000256" key="4">
    <source>
        <dbReference type="ARBA" id="ARBA00022982"/>
    </source>
</evidence>
<feature type="domain" description="DOMON" evidence="8">
    <location>
        <begin position="1"/>
        <end position="86"/>
    </location>
</feature>
<keyword evidence="11" id="KW-1185">Reference proteome</keyword>
<dbReference type="Pfam" id="PF16010">
    <property type="entry name" value="CDH-cyt"/>
    <property type="match status" value="1"/>
</dbReference>
<dbReference type="CDD" id="cd08760">
    <property type="entry name" value="Cyt_b561_FRRS1_like"/>
    <property type="match status" value="1"/>
</dbReference>
<evidence type="ECO:0000259" key="8">
    <source>
        <dbReference type="PROSITE" id="PS50836"/>
    </source>
</evidence>
<dbReference type="Gene3D" id="2.60.40.1210">
    <property type="entry name" value="Cellobiose dehydrogenase, cytochrome domain"/>
    <property type="match status" value="1"/>
</dbReference>
<reference evidence="10" key="1">
    <citation type="submission" date="2020-11" db="EMBL/GenBank/DDBJ databases">
        <authorList>
            <consortium name="DOE Joint Genome Institute"/>
            <person name="Ahrendt S."/>
            <person name="Riley R."/>
            <person name="Andreopoulos W."/>
            <person name="Labutti K."/>
            <person name="Pangilinan J."/>
            <person name="Ruiz-Duenas F.J."/>
            <person name="Barrasa J.M."/>
            <person name="Sanchez-Garcia M."/>
            <person name="Camarero S."/>
            <person name="Miyauchi S."/>
            <person name="Serrano A."/>
            <person name="Linde D."/>
            <person name="Babiker R."/>
            <person name="Drula E."/>
            <person name="Ayuso-Fernandez I."/>
            <person name="Pacheco R."/>
            <person name="Padilla G."/>
            <person name="Ferreira P."/>
            <person name="Barriuso J."/>
            <person name="Kellner H."/>
            <person name="Castanera R."/>
            <person name="Alfaro M."/>
            <person name="Ramirez L."/>
            <person name="Pisabarro A.G."/>
            <person name="Kuo A."/>
            <person name="Tritt A."/>
            <person name="Lipzen A."/>
            <person name="He G."/>
            <person name="Yan M."/>
            <person name="Ng V."/>
            <person name="Cullen D."/>
            <person name="Martin F."/>
            <person name="Rosso M.-N."/>
            <person name="Henrissat B."/>
            <person name="Hibbett D."/>
            <person name="Martinez A.T."/>
            <person name="Grigoriev I.V."/>
        </authorList>
    </citation>
    <scope>NUCLEOTIDE SEQUENCE</scope>
    <source>
        <strain evidence="10">AH 40177</strain>
    </source>
</reference>
<dbReference type="Proteomes" id="UP000772434">
    <property type="component" value="Unassembled WGS sequence"/>
</dbReference>
<evidence type="ECO:0000256" key="6">
    <source>
        <dbReference type="ARBA" id="ARBA00023136"/>
    </source>
</evidence>
<evidence type="ECO:0000256" key="2">
    <source>
        <dbReference type="ARBA" id="ARBA00022448"/>
    </source>
</evidence>
<evidence type="ECO:0000256" key="3">
    <source>
        <dbReference type="ARBA" id="ARBA00022692"/>
    </source>
</evidence>
<dbReference type="Pfam" id="PF03188">
    <property type="entry name" value="Cytochrom_B561"/>
    <property type="match status" value="1"/>
</dbReference>
<dbReference type="SUPFAM" id="SSF49344">
    <property type="entry name" value="CBD9-like"/>
    <property type="match status" value="1"/>
</dbReference>
<accession>A0A9P5PL53</accession>